<dbReference type="STRING" id="571933.SAMN05216362_1683"/>
<evidence type="ECO:0000313" key="3">
    <source>
        <dbReference type="Proteomes" id="UP000199427"/>
    </source>
</evidence>
<dbReference type="CDD" id="cd04301">
    <property type="entry name" value="NAT_SF"/>
    <property type="match status" value="1"/>
</dbReference>
<feature type="domain" description="N-acetyltransferase" evidence="1">
    <location>
        <begin position="1"/>
        <end position="165"/>
    </location>
</feature>
<dbReference type="GO" id="GO:0016747">
    <property type="term" value="F:acyltransferase activity, transferring groups other than amino-acyl groups"/>
    <property type="evidence" value="ECO:0007669"/>
    <property type="project" value="InterPro"/>
</dbReference>
<dbReference type="SUPFAM" id="SSF55729">
    <property type="entry name" value="Acyl-CoA N-acyltransferases (Nat)"/>
    <property type="match status" value="1"/>
</dbReference>
<gene>
    <name evidence="2" type="ORF">SAMN05216362_1683</name>
</gene>
<reference evidence="2 3" key="1">
    <citation type="submission" date="2016-10" db="EMBL/GenBank/DDBJ databases">
        <authorList>
            <person name="de Groot N.N."/>
        </authorList>
    </citation>
    <scope>NUCLEOTIDE SEQUENCE [LARGE SCALE GENOMIC DNA]</scope>
    <source>
        <strain evidence="2 3">DSM 21633</strain>
    </source>
</reference>
<dbReference type="AlphaFoldDB" id="A0A1H9MPU2"/>
<proteinExistence type="predicted"/>
<dbReference type="PANTHER" id="PTHR43415">
    <property type="entry name" value="SPERMIDINE N(1)-ACETYLTRANSFERASE"/>
    <property type="match status" value="1"/>
</dbReference>
<protein>
    <submittedName>
        <fullName evidence="2">Protein N-acetyltransferase, RimJ/RimL family</fullName>
    </submittedName>
</protein>
<dbReference type="Proteomes" id="UP000199427">
    <property type="component" value="Unassembled WGS sequence"/>
</dbReference>
<accession>A0A1H9MPU2</accession>
<sequence length="165" mass="19094">MNIRRATLNDALNLSESILQVERESDYMLYGSEERHWTVDMQEKMIQKINSEKRSNLFIAEEEHDLLGYLIIRGGSATKNKHVASIVIGIKECARGKGIGTRLFQKMEEWAIKVQLHRLELTVIVENKAAVNLYKKMGFEIEGVKKDSLKLGERYVDEYYMAKLI</sequence>
<dbReference type="InterPro" id="IPR000182">
    <property type="entry name" value="GNAT_dom"/>
</dbReference>
<evidence type="ECO:0000259" key="1">
    <source>
        <dbReference type="PROSITE" id="PS51186"/>
    </source>
</evidence>
<dbReference type="EMBL" id="FOES01000068">
    <property type="protein sequence ID" value="SER25720.1"/>
    <property type="molecule type" value="Genomic_DNA"/>
</dbReference>
<organism evidence="2 3">
    <name type="scientific">Piscibacillus halophilus</name>
    <dbReference type="NCBI Taxonomy" id="571933"/>
    <lineage>
        <taxon>Bacteria</taxon>
        <taxon>Bacillati</taxon>
        <taxon>Bacillota</taxon>
        <taxon>Bacilli</taxon>
        <taxon>Bacillales</taxon>
        <taxon>Bacillaceae</taxon>
        <taxon>Piscibacillus</taxon>
    </lineage>
</organism>
<dbReference type="Gene3D" id="3.40.630.30">
    <property type="match status" value="1"/>
</dbReference>
<evidence type="ECO:0000313" key="2">
    <source>
        <dbReference type="EMBL" id="SER25720.1"/>
    </source>
</evidence>
<dbReference type="PROSITE" id="PS51186">
    <property type="entry name" value="GNAT"/>
    <property type="match status" value="1"/>
</dbReference>
<dbReference type="InterPro" id="IPR016181">
    <property type="entry name" value="Acyl_CoA_acyltransferase"/>
</dbReference>
<dbReference type="PANTHER" id="PTHR43415:SF3">
    <property type="entry name" value="GNAT-FAMILY ACETYLTRANSFERASE"/>
    <property type="match status" value="1"/>
</dbReference>
<dbReference type="Pfam" id="PF00583">
    <property type="entry name" value="Acetyltransf_1"/>
    <property type="match status" value="1"/>
</dbReference>
<keyword evidence="3" id="KW-1185">Reference proteome</keyword>
<name>A0A1H9MPU2_9BACI</name>
<keyword evidence="2" id="KW-0808">Transferase</keyword>